<feature type="coiled-coil region" evidence="1">
    <location>
        <begin position="407"/>
        <end position="437"/>
    </location>
</feature>
<reference evidence="3 4" key="1">
    <citation type="journal article" date="2017" name="Environ. Microbiol.">
        <title>Decay of the glycolytic pathway and adaptation to intranuclear parasitism within Enterocytozoonidae microsporidia.</title>
        <authorList>
            <person name="Wiredu Boakye D."/>
            <person name="Jaroenlak P."/>
            <person name="Prachumwat A."/>
            <person name="Williams T.A."/>
            <person name="Bateman K.S."/>
            <person name="Itsathitphaisarn O."/>
            <person name="Sritunyalucksana K."/>
            <person name="Paszkiewicz K.H."/>
            <person name="Moore K.A."/>
            <person name="Stentiford G.D."/>
            <person name="Williams B.A."/>
        </authorList>
    </citation>
    <scope>NUCLEOTIDE SEQUENCE [LARGE SCALE GENOMIC DNA]</scope>
    <source>
        <strain evidence="4">canceri</strain>
    </source>
</reference>
<dbReference type="VEuPathDB" id="MicrosporidiaDB:HERIO_404"/>
<accession>A0A1X0QL89</accession>
<evidence type="ECO:0000313" key="4">
    <source>
        <dbReference type="Proteomes" id="UP000192501"/>
    </source>
</evidence>
<dbReference type="Gene3D" id="2.40.50.140">
    <property type="entry name" value="Nucleic acid-binding proteins"/>
    <property type="match status" value="2"/>
</dbReference>
<dbReference type="AlphaFoldDB" id="A0A1X0QL89"/>
<proteinExistence type="predicted"/>
<gene>
    <name evidence="3" type="ORF">A0H76_598</name>
</gene>
<evidence type="ECO:0000259" key="2">
    <source>
        <dbReference type="Pfam" id="PF09103"/>
    </source>
</evidence>
<feature type="domain" description="BRCA2 OB1" evidence="2">
    <location>
        <begin position="291"/>
        <end position="368"/>
    </location>
</feature>
<dbReference type="SUPFAM" id="SSF50249">
    <property type="entry name" value="Nucleic acid-binding proteins"/>
    <property type="match status" value="1"/>
</dbReference>
<protein>
    <recommendedName>
        <fullName evidence="2">BRCA2 OB1 domain-containing protein</fullName>
    </recommendedName>
</protein>
<sequence>MNDDDFLNSVVTDINDIELFDELFSNEINNSFVEFLNDSFLNTQQDLINTLITEDDFISDVTSIKKENNDVLSFNEKDVISGNNTNLIIEDFNRNLIIEDFNRKDLKEEDFFNEEINDKENLTNKELINENLLITGFKTGNNKKIKIKEENINQSLFLEGDNKMKVVKDTEGNFQVNVKDNQQKGLPMRRYNCPQKGHKIAKVYSNIKMVDIFKKCCGLFKNCSKKWVKIQFKWVWLHLLLNPINNTEFLESEVINLMRLRYENEKSYLKRVVAFDDIPYRYCVLGLLKVTKEYVVLYDGFYSLRAKIDDYIYHMLSNYKMGSKIHVFGMQLLLEKPTDILEIKDDLCPLKLSFNGIKICNTKTPLGKSKKISFLNKIRNVQINGDVVSCLIVKVEKIIEDKFLIIIDNYRNRVDDIEKEMEKVLELARKAKKVIRNEEVIIKRYVKMKVSDDTGECLLTWWNPPEVIKIGYTFQFVYLIPYLNSMGLHLNTTRKTYAIKKK</sequence>
<organism evidence="3 4">
    <name type="scientific">Hepatospora eriocheir</name>
    <dbReference type="NCBI Taxonomy" id="1081669"/>
    <lineage>
        <taxon>Eukaryota</taxon>
        <taxon>Fungi</taxon>
        <taxon>Fungi incertae sedis</taxon>
        <taxon>Microsporidia</taxon>
        <taxon>Hepatosporidae</taxon>
        <taxon>Hepatospora</taxon>
    </lineage>
</organism>
<name>A0A1X0QL89_9MICR</name>
<dbReference type="VEuPathDB" id="MicrosporidiaDB:A0H76_598"/>
<dbReference type="Proteomes" id="UP000192501">
    <property type="component" value="Unassembled WGS sequence"/>
</dbReference>
<dbReference type="InterPro" id="IPR015187">
    <property type="entry name" value="BRCA2_OB_1"/>
</dbReference>
<dbReference type="GO" id="GO:0000724">
    <property type="term" value="P:double-strand break repair via homologous recombination"/>
    <property type="evidence" value="ECO:0007669"/>
    <property type="project" value="InterPro"/>
</dbReference>
<comment type="caution">
    <text evidence="3">The sequence shown here is derived from an EMBL/GenBank/DDBJ whole genome shotgun (WGS) entry which is preliminary data.</text>
</comment>
<evidence type="ECO:0000313" key="3">
    <source>
        <dbReference type="EMBL" id="ORE00484.1"/>
    </source>
</evidence>
<dbReference type="VEuPathDB" id="MicrosporidiaDB:HERIO_403"/>
<evidence type="ECO:0000256" key="1">
    <source>
        <dbReference type="SAM" id="Coils"/>
    </source>
</evidence>
<keyword evidence="1" id="KW-0175">Coiled coil</keyword>
<dbReference type="EMBL" id="LTAI01000016">
    <property type="protein sequence ID" value="ORE00484.1"/>
    <property type="molecule type" value="Genomic_DNA"/>
</dbReference>
<dbReference type="Pfam" id="PF09103">
    <property type="entry name" value="BRCA-2_OB1"/>
    <property type="match status" value="1"/>
</dbReference>
<dbReference type="InterPro" id="IPR012340">
    <property type="entry name" value="NA-bd_OB-fold"/>
</dbReference>